<evidence type="ECO:0000313" key="1">
    <source>
        <dbReference type="EMBL" id="MFC2252481.1"/>
    </source>
</evidence>
<reference evidence="1 2" key="1">
    <citation type="submission" date="2024-09" db="EMBL/GenBank/DDBJ databases">
        <title>Description of Labrys sedimenti sp. nov., isolated from a diclofenac-degrading enrichment culture, and genome-based reclassification of Labrys portucalensis as a later heterotypic synonym of Labrys neptuniae.</title>
        <authorList>
            <person name="Tancsics A."/>
            <person name="Csepanyi A."/>
        </authorList>
    </citation>
    <scope>NUCLEOTIDE SEQUENCE [LARGE SCALE GENOMIC DNA]</scope>
    <source>
        <strain evidence="1 2">LMG 23412</strain>
    </source>
</reference>
<accession>A0ABV6ZJX4</accession>
<sequence>MRSMDIERVLRWAYVDELPHAKVAQRGPATFGRGWANVESYAQLLTVIDCNAYGVVPDIASQRLPHPDAYEIGDMVDALADLELALPEDWDPFADVAGEARPLAMAAAVRAIRHLTIIDDAGRQRLRRPVQKLILRHAIMGTEPDWQGEAFEVKVERNTFGQPAWFRRVLRGEGREAMEVEVDGFDAKRRRPYHDAYQRFYLDPDAFPVAIARAEYELWHSALSFLAEELAGRLQSIRLLPLERAARPWETGPREGRRILFSLCA</sequence>
<name>A0ABV6ZJX4_9HYPH</name>
<dbReference type="EMBL" id="JBHGPK010000011">
    <property type="protein sequence ID" value="MFC2252481.1"/>
    <property type="molecule type" value="Genomic_DNA"/>
</dbReference>
<organism evidence="1 2">
    <name type="scientific">Labrys neptuniae</name>
    <dbReference type="NCBI Taxonomy" id="376174"/>
    <lineage>
        <taxon>Bacteria</taxon>
        <taxon>Pseudomonadati</taxon>
        <taxon>Pseudomonadota</taxon>
        <taxon>Alphaproteobacteria</taxon>
        <taxon>Hyphomicrobiales</taxon>
        <taxon>Xanthobacteraceae</taxon>
        <taxon>Labrys</taxon>
    </lineage>
</organism>
<comment type="caution">
    <text evidence="1">The sequence shown here is derived from an EMBL/GenBank/DDBJ whole genome shotgun (WGS) entry which is preliminary data.</text>
</comment>
<evidence type="ECO:0000313" key="2">
    <source>
        <dbReference type="Proteomes" id="UP001595190"/>
    </source>
</evidence>
<protein>
    <submittedName>
        <fullName evidence="1">Uncharacterized protein</fullName>
    </submittedName>
</protein>
<proteinExistence type="predicted"/>
<gene>
    <name evidence="1" type="ORF">ACETRX_22790</name>
</gene>
<dbReference type="Proteomes" id="UP001595190">
    <property type="component" value="Unassembled WGS sequence"/>
</dbReference>
<dbReference type="RefSeq" id="WP_394313082.1">
    <property type="nucleotide sequence ID" value="NZ_JBHGPK010000011.1"/>
</dbReference>